<name>X1N3H3_9ZZZZ</name>
<dbReference type="Gene3D" id="2.30.31.10">
    <property type="entry name" value="Transcriptional Coactivator Pc4, Chain A"/>
    <property type="match status" value="1"/>
</dbReference>
<gene>
    <name evidence="2" type="ORF">S06H3_13231</name>
</gene>
<dbReference type="EMBL" id="BARV01006456">
    <property type="protein sequence ID" value="GAI13154.1"/>
    <property type="molecule type" value="Genomic_DNA"/>
</dbReference>
<feature type="domain" description="Transcriptional coactivator p15 (PC4) C-terminal" evidence="1">
    <location>
        <begin position="16"/>
        <end position="60"/>
    </location>
</feature>
<protein>
    <recommendedName>
        <fullName evidence="1">Transcriptional coactivator p15 (PC4) C-terminal domain-containing protein</fullName>
    </recommendedName>
</protein>
<dbReference type="InterPro" id="IPR009044">
    <property type="entry name" value="ssDNA-bd_transcriptional_reg"/>
</dbReference>
<evidence type="ECO:0000259" key="1">
    <source>
        <dbReference type="Pfam" id="PF02229"/>
    </source>
</evidence>
<comment type="caution">
    <text evidence="2">The sequence shown here is derived from an EMBL/GenBank/DDBJ whole genome shotgun (WGS) entry which is preliminary data.</text>
</comment>
<dbReference type="GO" id="GO:0006355">
    <property type="term" value="P:regulation of DNA-templated transcription"/>
    <property type="evidence" value="ECO:0007669"/>
    <property type="project" value="InterPro"/>
</dbReference>
<evidence type="ECO:0000313" key="2">
    <source>
        <dbReference type="EMBL" id="GAI13154.1"/>
    </source>
</evidence>
<accession>X1N3H3</accession>
<organism evidence="2">
    <name type="scientific">marine sediment metagenome</name>
    <dbReference type="NCBI Taxonomy" id="412755"/>
    <lineage>
        <taxon>unclassified sequences</taxon>
        <taxon>metagenomes</taxon>
        <taxon>ecological metagenomes</taxon>
    </lineage>
</organism>
<dbReference type="Pfam" id="PF02229">
    <property type="entry name" value="PC4"/>
    <property type="match status" value="1"/>
</dbReference>
<dbReference type="SUPFAM" id="SSF54447">
    <property type="entry name" value="ssDNA-binding transcriptional regulator domain"/>
    <property type="match status" value="1"/>
</dbReference>
<sequence length="60" mass="6981">MIKTVKEIKKREGIVIRICKGEFGGYEYVEIRQYIRDKNGLFNPSKKGLTFSSDLLDELI</sequence>
<dbReference type="GO" id="GO:0003677">
    <property type="term" value="F:DNA binding"/>
    <property type="evidence" value="ECO:0007669"/>
    <property type="project" value="InterPro"/>
</dbReference>
<proteinExistence type="predicted"/>
<dbReference type="InterPro" id="IPR003173">
    <property type="entry name" value="PC4_C"/>
</dbReference>
<reference evidence="2" key="1">
    <citation type="journal article" date="2014" name="Front. Microbiol.">
        <title>High frequency of phylogenetically diverse reductive dehalogenase-homologous genes in deep subseafloor sedimentary metagenomes.</title>
        <authorList>
            <person name="Kawai M."/>
            <person name="Futagami T."/>
            <person name="Toyoda A."/>
            <person name="Takaki Y."/>
            <person name="Nishi S."/>
            <person name="Hori S."/>
            <person name="Arai W."/>
            <person name="Tsubouchi T."/>
            <person name="Morono Y."/>
            <person name="Uchiyama I."/>
            <person name="Ito T."/>
            <person name="Fujiyama A."/>
            <person name="Inagaki F."/>
            <person name="Takami H."/>
        </authorList>
    </citation>
    <scope>NUCLEOTIDE SEQUENCE</scope>
    <source>
        <strain evidence="2">Expedition CK06-06</strain>
    </source>
</reference>
<dbReference type="AlphaFoldDB" id="X1N3H3"/>